<keyword evidence="2" id="KW-0812">Transmembrane</keyword>
<feature type="signal peptide" evidence="3">
    <location>
        <begin position="1"/>
        <end position="19"/>
    </location>
</feature>
<feature type="compositionally biased region" description="Polar residues" evidence="1">
    <location>
        <begin position="357"/>
        <end position="372"/>
    </location>
</feature>
<proteinExistence type="predicted"/>
<evidence type="ECO:0000256" key="3">
    <source>
        <dbReference type="SAM" id="SignalP"/>
    </source>
</evidence>
<dbReference type="OrthoDB" id="2563021at2759"/>
<dbReference type="Proteomes" id="UP000736335">
    <property type="component" value="Unassembled WGS sequence"/>
</dbReference>
<dbReference type="EMBL" id="WIUZ02000006">
    <property type="protein sequence ID" value="KAF9786026.1"/>
    <property type="molecule type" value="Genomic_DNA"/>
</dbReference>
<evidence type="ECO:0000256" key="1">
    <source>
        <dbReference type="SAM" id="MobiDB-lite"/>
    </source>
</evidence>
<feature type="region of interest" description="Disordered" evidence="1">
    <location>
        <begin position="227"/>
        <end position="252"/>
    </location>
</feature>
<sequence length="443" mass="46911">MWALSLLSLLALFTAAVSASFGNNVVPYIPQSFFFQWNDPTIPLPNPTTAQCSTLNIQWSRSSATGPNPVPPYKLLVHSSAQTVPLVIDAGNNLEYNWTVPYAPGTQYEICMFDVNGATGGCQDIYTVYPSQTTGCGNLTLPTQSLSVQGLVENGPISAYGWIDQCTDISLIPQNGTPPFTMLIAPALHPPYKIMSYDMSPINWTVSLSWASPFFITLTDANGISWSNGPQHSGGPGTTTACLSAGSQPNKKSGISTGVVVGSSVGGLVLGAIIGIIIASCFARQRYNKVRRNSSSDSIDHAAFIANQERFKRTDNVPHVPAAATGPDISTNQYLVEPFLPEGPHPTSPTMPPAPTSAYSNNQSDGSASGTQQTPHVYVVHHDGGGAPVTVFTAGAGVTELPPQYTGRSEDRPTTQQSASGSSDPTDRRPRPGPTPRKSQVGF</sequence>
<feature type="chain" id="PRO_5040513611" description="Fibronectin type-III domain-containing protein" evidence="3">
    <location>
        <begin position="20"/>
        <end position="443"/>
    </location>
</feature>
<evidence type="ECO:0000313" key="5">
    <source>
        <dbReference type="Proteomes" id="UP000736335"/>
    </source>
</evidence>
<reference evidence="4" key="2">
    <citation type="submission" date="2020-11" db="EMBL/GenBank/DDBJ databases">
        <authorList>
            <consortium name="DOE Joint Genome Institute"/>
            <person name="Kuo A."/>
            <person name="Miyauchi S."/>
            <person name="Kiss E."/>
            <person name="Drula E."/>
            <person name="Kohler A."/>
            <person name="Sanchez-Garcia M."/>
            <person name="Andreopoulos B."/>
            <person name="Barry K.W."/>
            <person name="Bonito G."/>
            <person name="Buee M."/>
            <person name="Carver A."/>
            <person name="Chen C."/>
            <person name="Cichocki N."/>
            <person name="Clum A."/>
            <person name="Culley D."/>
            <person name="Crous P.W."/>
            <person name="Fauchery L."/>
            <person name="Girlanda M."/>
            <person name="Hayes R."/>
            <person name="Keri Z."/>
            <person name="Labutti K."/>
            <person name="Lipzen A."/>
            <person name="Lombard V."/>
            <person name="Magnuson J."/>
            <person name="Maillard F."/>
            <person name="Morin E."/>
            <person name="Murat C."/>
            <person name="Nolan M."/>
            <person name="Ohm R."/>
            <person name="Pangilinan J."/>
            <person name="Pereira M."/>
            <person name="Perotto S."/>
            <person name="Peter M."/>
            <person name="Riley R."/>
            <person name="Sitrit Y."/>
            <person name="Stielow B."/>
            <person name="Szollosi G."/>
            <person name="Zifcakova L."/>
            <person name="Stursova M."/>
            <person name="Spatafora J.W."/>
            <person name="Tedersoo L."/>
            <person name="Vaario L.-M."/>
            <person name="Yamada A."/>
            <person name="Yan M."/>
            <person name="Wang P."/>
            <person name="Xu J."/>
            <person name="Bruns T."/>
            <person name="Baldrian P."/>
            <person name="Vilgalys R."/>
            <person name="Henrissat B."/>
            <person name="Grigoriev I.V."/>
            <person name="Hibbett D."/>
            <person name="Nagy L.G."/>
            <person name="Martin F.M."/>
        </authorList>
    </citation>
    <scope>NUCLEOTIDE SEQUENCE</scope>
    <source>
        <strain evidence="4">UH-Tt-Lm1</strain>
    </source>
</reference>
<evidence type="ECO:0000313" key="4">
    <source>
        <dbReference type="EMBL" id="KAF9786026.1"/>
    </source>
</evidence>
<evidence type="ECO:0000256" key="2">
    <source>
        <dbReference type="SAM" id="Phobius"/>
    </source>
</evidence>
<gene>
    <name evidence="4" type="ORF">BJ322DRAFT_1057487</name>
</gene>
<keyword evidence="2" id="KW-1133">Transmembrane helix</keyword>
<name>A0A9P6HFB8_9AGAM</name>
<feature type="region of interest" description="Disordered" evidence="1">
    <location>
        <begin position="395"/>
        <end position="443"/>
    </location>
</feature>
<keyword evidence="2" id="KW-0472">Membrane</keyword>
<dbReference type="AlphaFoldDB" id="A0A9P6HFB8"/>
<feature type="transmembrane region" description="Helical" evidence="2">
    <location>
        <begin position="259"/>
        <end position="283"/>
    </location>
</feature>
<organism evidence="4 5">
    <name type="scientific">Thelephora terrestris</name>
    <dbReference type="NCBI Taxonomy" id="56493"/>
    <lineage>
        <taxon>Eukaryota</taxon>
        <taxon>Fungi</taxon>
        <taxon>Dikarya</taxon>
        <taxon>Basidiomycota</taxon>
        <taxon>Agaricomycotina</taxon>
        <taxon>Agaricomycetes</taxon>
        <taxon>Thelephorales</taxon>
        <taxon>Thelephoraceae</taxon>
        <taxon>Thelephora</taxon>
    </lineage>
</organism>
<keyword evidence="3" id="KW-0732">Signal</keyword>
<keyword evidence="5" id="KW-1185">Reference proteome</keyword>
<reference evidence="4" key="1">
    <citation type="journal article" date="2020" name="Nat. Commun.">
        <title>Large-scale genome sequencing of mycorrhizal fungi provides insights into the early evolution of symbiotic traits.</title>
        <authorList>
            <person name="Miyauchi S."/>
            <person name="Kiss E."/>
            <person name="Kuo A."/>
            <person name="Drula E."/>
            <person name="Kohler A."/>
            <person name="Sanchez-Garcia M."/>
            <person name="Morin E."/>
            <person name="Andreopoulos B."/>
            <person name="Barry K.W."/>
            <person name="Bonito G."/>
            <person name="Buee M."/>
            <person name="Carver A."/>
            <person name="Chen C."/>
            <person name="Cichocki N."/>
            <person name="Clum A."/>
            <person name="Culley D."/>
            <person name="Crous P.W."/>
            <person name="Fauchery L."/>
            <person name="Girlanda M."/>
            <person name="Hayes R.D."/>
            <person name="Keri Z."/>
            <person name="LaButti K."/>
            <person name="Lipzen A."/>
            <person name="Lombard V."/>
            <person name="Magnuson J."/>
            <person name="Maillard F."/>
            <person name="Murat C."/>
            <person name="Nolan M."/>
            <person name="Ohm R.A."/>
            <person name="Pangilinan J."/>
            <person name="Pereira M.F."/>
            <person name="Perotto S."/>
            <person name="Peter M."/>
            <person name="Pfister S."/>
            <person name="Riley R."/>
            <person name="Sitrit Y."/>
            <person name="Stielow J.B."/>
            <person name="Szollosi G."/>
            <person name="Zifcakova L."/>
            <person name="Stursova M."/>
            <person name="Spatafora J.W."/>
            <person name="Tedersoo L."/>
            <person name="Vaario L.M."/>
            <person name="Yamada A."/>
            <person name="Yan M."/>
            <person name="Wang P."/>
            <person name="Xu J."/>
            <person name="Bruns T."/>
            <person name="Baldrian P."/>
            <person name="Vilgalys R."/>
            <person name="Dunand C."/>
            <person name="Henrissat B."/>
            <person name="Grigoriev I.V."/>
            <person name="Hibbett D."/>
            <person name="Nagy L.G."/>
            <person name="Martin F.M."/>
        </authorList>
    </citation>
    <scope>NUCLEOTIDE SEQUENCE</scope>
    <source>
        <strain evidence="4">UH-Tt-Lm1</strain>
    </source>
</reference>
<accession>A0A9P6HFB8</accession>
<protein>
    <recommendedName>
        <fullName evidence="6">Fibronectin type-III domain-containing protein</fullName>
    </recommendedName>
</protein>
<feature type="compositionally biased region" description="Polar residues" evidence="1">
    <location>
        <begin position="238"/>
        <end position="252"/>
    </location>
</feature>
<evidence type="ECO:0008006" key="6">
    <source>
        <dbReference type="Google" id="ProtNLM"/>
    </source>
</evidence>
<feature type="region of interest" description="Disordered" evidence="1">
    <location>
        <begin position="337"/>
        <end position="372"/>
    </location>
</feature>
<comment type="caution">
    <text evidence="4">The sequence shown here is derived from an EMBL/GenBank/DDBJ whole genome shotgun (WGS) entry which is preliminary data.</text>
</comment>
<feature type="compositionally biased region" description="Pro residues" evidence="1">
    <location>
        <begin position="341"/>
        <end position="355"/>
    </location>
</feature>